<evidence type="ECO:0000313" key="4">
    <source>
        <dbReference type="Proteomes" id="UP000887540"/>
    </source>
</evidence>
<keyword evidence="1" id="KW-0479">Metal-binding</keyword>
<proteinExistence type="inferred from homology"/>
<dbReference type="Pfam" id="PF00042">
    <property type="entry name" value="Globin"/>
    <property type="match status" value="1"/>
</dbReference>
<dbReference type="SUPFAM" id="SSF46458">
    <property type="entry name" value="Globin-like"/>
    <property type="match status" value="1"/>
</dbReference>
<keyword evidence="1" id="KW-0408">Iron</keyword>
<dbReference type="Gene3D" id="1.10.490.10">
    <property type="entry name" value="Globins"/>
    <property type="match status" value="1"/>
</dbReference>
<dbReference type="PANTHER" id="PTHR47768:SF1">
    <property type="entry name" value="GLOBIN FAMILY PROFILE DOMAIN-CONTAINING PROTEIN"/>
    <property type="match status" value="1"/>
</dbReference>
<dbReference type="InterPro" id="IPR000971">
    <property type="entry name" value="Globin"/>
</dbReference>
<dbReference type="Proteomes" id="UP000887540">
    <property type="component" value="Unplaced"/>
</dbReference>
<keyword evidence="1" id="KW-0813">Transport</keyword>
<evidence type="ECO:0000313" key="5">
    <source>
        <dbReference type="WBParaSite" id="ACRNAN_scaffold4153.g10879.t1"/>
    </source>
</evidence>
<reference evidence="5" key="1">
    <citation type="submission" date="2022-11" db="UniProtKB">
        <authorList>
            <consortium name="WormBaseParasite"/>
        </authorList>
    </citation>
    <scope>IDENTIFICATION</scope>
</reference>
<sequence>MYNFMPINHNQQKKNQINSSEENTENEDNTICIYWHPTPDEILLLHAIELFPKIHQHGEKWKDSAEFRAQSLKFVQTITMCIELLDKMDIMAEKLRLIGERHVQYAKRGFKPIYWDIFYDALKFSLFEHMSSFIEFDDQKRHDIINVWSKLAHYIITQMKRGYCMGRKTSKFFN</sequence>
<feature type="compositionally biased region" description="Low complexity" evidence="2">
    <location>
        <begin position="7"/>
        <end position="21"/>
    </location>
</feature>
<protein>
    <submittedName>
        <fullName evidence="5">Globin family profile domain-containing protein</fullName>
    </submittedName>
</protein>
<keyword evidence="1" id="KW-0561">Oxygen transport</keyword>
<keyword evidence="1" id="KW-0349">Heme</keyword>
<dbReference type="GO" id="GO:0005344">
    <property type="term" value="F:oxygen carrier activity"/>
    <property type="evidence" value="ECO:0007669"/>
    <property type="project" value="UniProtKB-KW"/>
</dbReference>
<dbReference type="PANTHER" id="PTHR47768">
    <property type="entry name" value="GLOBIN RELATED-RELATED"/>
    <property type="match status" value="1"/>
</dbReference>
<accession>A0A914DVK8</accession>
<evidence type="ECO:0000256" key="1">
    <source>
        <dbReference type="RuleBase" id="RU000356"/>
    </source>
</evidence>
<comment type="similarity">
    <text evidence="1">Belongs to the globin family.</text>
</comment>
<evidence type="ECO:0000256" key="2">
    <source>
        <dbReference type="SAM" id="MobiDB-lite"/>
    </source>
</evidence>
<dbReference type="WBParaSite" id="ACRNAN_scaffold4153.g10879.t1">
    <property type="protein sequence ID" value="ACRNAN_scaffold4153.g10879.t1"/>
    <property type="gene ID" value="ACRNAN_scaffold4153.g10879"/>
</dbReference>
<evidence type="ECO:0000259" key="3">
    <source>
        <dbReference type="PROSITE" id="PS01033"/>
    </source>
</evidence>
<dbReference type="GO" id="GO:0020037">
    <property type="term" value="F:heme binding"/>
    <property type="evidence" value="ECO:0007669"/>
    <property type="project" value="InterPro"/>
</dbReference>
<feature type="domain" description="Globin" evidence="3">
    <location>
        <begin position="6"/>
        <end position="164"/>
    </location>
</feature>
<dbReference type="InterPro" id="IPR053341">
    <property type="entry name" value="Oxidative_stress_globin-like"/>
</dbReference>
<dbReference type="PROSITE" id="PS01033">
    <property type="entry name" value="GLOBIN"/>
    <property type="match status" value="1"/>
</dbReference>
<feature type="region of interest" description="Disordered" evidence="2">
    <location>
        <begin position="1"/>
        <end position="22"/>
    </location>
</feature>
<organism evidence="4 5">
    <name type="scientific">Acrobeloides nanus</name>
    <dbReference type="NCBI Taxonomy" id="290746"/>
    <lineage>
        <taxon>Eukaryota</taxon>
        <taxon>Metazoa</taxon>
        <taxon>Ecdysozoa</taxon>
        <taxon>Nematoda</taxon>
        <taxon>Chromadorea</taxon>
        <taxon>Rhabditida</taxon>
        <taxon>Tylenchina</taxon>
        <taxon>Cephalobomorpha</taxon>
        <taxon>Cephaloboidea</taxon>
        <taxon>Cephalobidae</taxon>
        <taxon>Acrobeloides</taxon>
    </lineage>
</organism>
<dbReference type="GO" id="GO:0019825">
    <property type="term" value="F:oxygen binding"/>
    <property type="evidence" value="ECO:0007669"/>
    <property type="project" value="InterPro"/>
</dbReference>
<dbReference type="InterPro" id="IPR044399">
    <property type="entry name" value="Mb-like_M"/>
</dbReference>
<dbReference type="AlphaFoldDB" id="A0A914DVK8"/>
<dbReference type="InterPro" id="IPR012292">
    <property type="entry name" value="Globin/Proto"/>
</dbReference>
<keyword evidence="4" id="KW-1185">Reference proteome</keyword>
<dbReference type="InterPro" id="IPR009050">
    <property type="entry name" value="Globin-like_sf"/>
</dbReference>
<name>A0A914DVK8_9BILA</name>
<dbReference type="CDD" id="cd01040">
    <property type="entry name" value="Mb-like"/>
    <property type="match status" value="1"/>
</dbReference>